<dbReference type="SUPFAM" id="SSF49265">
    <property type="entry name" value="Fibronectin type III"/>
    <property type="match status" value="1"/>
</dbReference>
<dbReference type="InterPro" id="IPR003961">
    <property type="entry name" value="FN3_dom"/>
</dbReference>
<dbReference type="GO" id="GO:0005819">
    <property type="term" value="C:spindle"/>
    <property type="evidence" value="ECO:0007669"/>
    <property type="project" value="TreeGrafter"/>
</dbReference>
<dbReference type="GO" id="GO:0061172">
    <property type="term" value="P:regulation of establishment of bipolar cell polarity"/>
    <property type="evidence" value="ECO:0007669"/>
    <property type="project" value="TreeGrafter"/>
</dbReference>
<proteinExistence type="predicted"/>
<dbReference type="InterPro" id="IPR039269">
    <property type="entry name" value="ANKFN1"/>
</dbReference>
<dbReference type="Proteomes" id="UP000494206">
    <property type="component" value="Unassembled WGS sequence"/>
</dbReference>
<comment type="caution">
    <text evidence="4">The sequence shown here is derived from an EMBL/GenBank/DDBJ whole genome shotgun (WGS) entry which is preliminary data.</text>
</comment>
<evidence type="ECO:0000256" key="1">
    <source>
        <dbReference type="SAM" id="MobiDB-lite"/>
    </source>
</evidence>
<dbReference type="CDD" id="cd00063">
    <property type="entry name" value="FN3"/>
    <property type="match status" value="1"/>
</dbReference>
<dbReference type="Pfam" id="PF00788">
    <property type="entry name" value="RA"/>
    <property type="match status" value="1"/>
</dbReference>
<protein>
    <recommendedName>
        <fullName evidence="6">Ankyrin repeat and fibronectin type-III domain-containing protein 1</fullName>
    </recommendedName>
</protein>
<evidence type="ECO:0000313" key="5">
    <source>
        <dbReference type="Proteomes" id="UP000494206"/>
    </source>
</evidence>
<dbReference type="InterPro" id="IPR000159">
    <property type="entry name" value="RA_dom"/>
</dbReference>
<gene>
    <name evidence="4" type="ORF">CBOVIS_LOCUS3346</name>
</gene>
<dbReference type="OrthoDB" id="2428204at2759"/>
<sequence length="1040" mass="118237">MRIDKTSKKIVAQVYPTTPSIKRNSGLETANLPDNPCDFGAFSAMSQLYLLGLDDSRGKPLISVCAGAAHTLASTALLCRQQSLDEPATRALEKVASGPLLRGISLQRQNSTDPSEKRRNEESSSNIKLQKKAIKTNMISMFGALLATEQNDTEALKVVLNKNQIDVNCPITTGNYDKYATNWHLLDVAVNLNYPKTVALLQKNNATENLHMNTLEKRKKAVSEALQYTDQELHELKKNTHTKENDKHIQVLLAHQEILLRMKTNLDTVVKPNPPLFAKAETISKSRVKIYISHSEEPEDIVLKFKVEWSVYENFDKIFGEYIEPKTSTDVITVNGLESGMSLYFQVIAIGINAESDPLICSPGKLEISSWEDGESKRDSWDNRIEDIEKLTDDVEKHRQSLVWQRVFPSVENVAKRKKNGLKDLFTASSKFSKHATRGVFLASLVYTEGKVLCTVDDCLPIILIDENVTTVSKDDHHWLMKMSMCWEQVNGLMDTNPNAYSNNISLSFRTKLINAAIAMQHALGIRKIGHVHFLPITHENCIFLLTVRFIESMSQVQCLTLRWLSFDKLLRKRMPTPAIDALTRETVNILNFFESSQIPLKRGLYLCYLKLHSSINSIRVVVPDNLPSMLPFVHVRDNPHVTKEEWQWIKSTDLNEDFMATQSQVSLHSMLSTAISTLLHDLDIDNDLVPGHRLYHAEIIQPDENVSIVLILPRSDDVCTAPSGSTKHTDHSEQRRGCSSIPIPVFEMIHLCTYQSQFLTLYCRLSIFLEHFIMISQFEQRKCLLEHDLKVYRHQVEVLNDFQKRLDEIWQRARWISRVASEARDKHIIVSKNAVPLGRLMAPLFNTFDDEDYSKFGIENEVNNLALNRWHINRPRSLLSSPQESYRDIDNMYRRRKISVDGTCIPCSSNSDRSLIPDRPSIREDQKTRGIIHVTVAYDCKLSKNTKIALSISGNTTAKEVVSLVLEQVAKSTTALEQEISLPDPSDYCLVSVNGQRERRLKSETALLKIQPTWAKGNFLVRRKDDFLSNNDCGNESLV</sequence>
<dbReference type="GO" id="GO:0000132">
    <property type="term" value="P:establishment of mitotic spindle orientation"/>
    <property type="evidence" value="ECO:0007669"/>
    <property type="project" value="TreeGrafter"/>
</dbReference>
<feature type="region of interest" description="Disordered" evidence="1">
    <location>
        <begin position="103"/>
        <end position="127"/>
    </location>
</feature>
<dbReference type="EMBL" id="CADEPM010000002">
    <property type="protein sequence ID" value="CAB3400391.1"/>
    <property type="molecule type" value="Genomic_DNA"/>
</dbReference>
<dbReference type="GO" id="GO:0007165">
    <property type="term" value="P:signal transduction"/>
    <property type="evidence" value="ECO:0007669"/>
    <property type="project" value="InterPro"/>
</dbReference>
<dbReference type="SUPFAM" id="SSF54236">
    <property type="entry name" value="Ubiquitin-like"/>
    <property type="match status" value="1"/>
</dbReference>
<dbReference type="Gene3D" id="3.10.20.90">
    <property type="entry name" value="Phosphatidylinositol 3-kinase Catalytic Subunit, Chain A, domain 1"/>
    <property type="match status" value="1"/>
</dbReference>
<dbReference type="AlphaFoldDB" id="A0A8S1EM18"/>
<evidence type="ECO:0000259" key="2">
    <source>
        <dbReference type="PROSITE" id="PS50200"/>
    </source>
</evidence>
<name>A0A8S1EM18_9PELO</name>
<reference evidence="4 5" key="1">
    <citation type="submission" date="2020-04" db="EMBL/GenBank/DDBJ databases">
        <authorList>
            <person name="Laetsch R D."/>
            <person name="Stevens L."/>
            <person name="Kumar S."/>
            <person name="Blaxter L. M."/>
        </authorList>
    </citation>
    <scope>NUCLEOTIDE SEQUENCE [LARGE SCALE GENOMIC DNA]</scope>
</reference>
<dbReference type="InterPro" id="IPR036116">
    <property type="entry name" value="FN3_sf"/>
</dbReference>
<accession>A0A8S1EM18</accession>
<feature type="domain" description="Ras-associating" evidence="2">
    <location>
        <begin position="929"/>
        <end position="1027"/>
    </location>
</feature>
<dbReference type="PANTHER" id="PTHR21437:SF1">
    <property type="entry name" value="WIDE AWAKE"/>
    <property type="match status" value="1"/>
</dbReference>
<dbReference type="InterPro" id="IPR029071">
    <property type="entry name" value="Ubiquitin-like_domsf"/>
</dbReference>
<evidence type="ECO:0008006" key="6">
    <source>
        <dbReference type="Google" id="ProtNLM"/>
    </source>
</evidence>
<keyword evidence="5" id="KW-1185">Reference proteome</keyword>
<dbReference type="PROSITE" id="PS50200">
    <property type="entry name" value="RA"/>
    <property type="match status" value="1"/>
</dbReference>
<evidence type="ECO:0000313" key="4">
    <source>
        <dbReference type="EMBL" id="CAB3400391.1"/>
    </source>
</evidence>
<dbReference type="PANTHER" id="PTHR21437">
    <property type="entry name" value="WIDE AWAKE"/>
    <property type="match status" value="1"/>
</dbReference>
<organism evidence="4 5">
    <name type="scientific">Caenorhabditis bovis</name>
    <dbReference type="NCBI Taxonomy" id="2654633"/>
    <lineage>
        <taxon>Eukaryota</taxon>
        <taxon>Metazoa</taxon>
        <taxon>Ecdysozoa</taxon>
        <taxon>Nematoda</taxon>
        <taxon>Chromadorea</taxon>
        <taxon>Rhabditida</taxon>
        <taxon>Rhabditina</taxon>
        <taxon>Rhabditomorpha</taxon>
        <taxon>Rhabditoidea</taxon>
        <taxon>Rhabditidae</taxon>
        <taxon>Peloderinae</taxon>
        <taxon>Caenorhabditis</taxon>
    </lineage>
</organism>
<feature type="domain" description="Fibronectin type-III" evidence="3">
    <location>
        <begin position="274"/>
        <end position="369"/>
    </location>
</feature>
<evidence type="ECO:0000259" key="3">
    <source>
        <dbReference type="PROSITE" id="PS50853"/>
    </source>
</evidence>
<dbReference type="PROSITE" id="PS50853">
    <property type="entry name" value="FN3"/>
    <property type="match status" value="1"/>
</dbReference>
<dbReference type="SMART" id="SM00314">
    <property type="entry name" value="RA"/>
    <property type="match status" value="1"/>
</dbReference>